<sequence length="434" mass="48840">MTGQTQSDLRPPTDTEIDELKKIYGWKKAFKTWWNRSDAKDNEKKLLSSLQFFPGGDSIRNCELLDVDIGNKQYIHEFSIQNLESCSRDYCKDLVMVHGYGAALGLFVRNFDGLSRIPGVNLHALDMLGCGLSSRPKFPGTGLVSSFMKRGRVSKEEVYEAEDFFIDSLEKWRQQRQLDKFVLVGHSLGGYLSCCYALKYPERVEKLVLVSPVGVEKSVFDLTKEHTSSHQNASELGPDLSKEVTNSSGRPTTDDPVKTSTSFHVPDEAGNVERVPNMPWIFSSMWTYNISPFGLLRSAGPAGPLLSSRWSFRRFSFAENTEQLLTFHEYCYSIFSGSGSGEYALTRILAPGVLARVPLLSRVPENLKCDSFWMYGSHDWMSKEAGSVIVRQINKSKGSVKADYSVVSDAGHHLYLDNPEEFNQKLAKFLKVDI</sequence>
<evidence type="ECO:0000259" key="2">
    <source>
        <dbReference type="Pfam" id="PF00561"/>
    </source>
</evidence>
<proteinExistence type="predicted"/>
<dbReference type="GO" id="GO:0055088">
    <property type="term" value="P:lipid homeostasis"/>
    <property type="evidence" value="ECO:0007669"/>
    <property type="project" value="TreeGrafter"/>
</dbReference>
<dbReference type="PANTHER" id="PTHR42886">
    <property type="entry name" value="RE40534P-RELATED"/>
    <property type="match status" value="1"/>
</dbReference>
<dbReference type="AlphaFoldDB" id="A0A0P1KX48"/>
<feature type="domain" description="AB hydrolase-1" evidence="2">
    <location>
        <begin position="94"/>
        <end position="419"/>
    </location>
</feature>
<dbReference type="GO" id="GO:0035965">
    <property type="term" value="P:cardiolipin acyl-chain remodeling"/>
    <property type="evidence" value="ECO:0007669"/>
    <property type="project" value="TreeGrafter"/>
</dbReference>
<dbReference type="Gene3D" id="3.40.50.1820">
    <property type="entry name" value="alpha/beta hydrolase"/>
    <property type="match status" value="1"/>
</dbReference>
<evidence type="ECO:0000313" key="3">
    <source>
        <dbReference type="EMBL" id="CUS24880.1"/>
    </source>
</evidence>
<reference evidence="4" key="1">
    <citation type="submission" date="2015-10" db="EMBL/GenBank/DDBJ databases">
        <authorList>
            <person name="Devillers H."/>
        </authorList>
    </citation>
    <scope>NUCLEOTIDE SEQUENCE [LARGE SCALE GENOMIC DNA]</scope>
</reference>
<gene>
    <name evidence="3" type="ORF">LAQU0_S21e00540g</name>
</gene>
<dbReference type="GO" id="GO:0042171">
    <property type="term" value="F:lysophosphatidic acid acyltransferase activity"/>
    <property type="evidence" value="ECO:0007669"/>
    <property type="project" value="TreeGrafter"/>
</dbReference>
<protein>
    <submittedName>
        <fullName evidence="3">LAQU0S21e00540g1_1</fullName>
    </submittedName>
</protein>
<dbReference type="EMBL" id="LN890557">
    <property type="protein sequence ID" value="CUS24880.1"/>
    <property type="molecule type" value="Genomic_DNA"/>
</dbReference>
<name>A0A0P1KX48_9SACH</name>
<dbReference type="PANTHER" id="PTHR42886:SF23">
    <property type="entry name" value="1-ACYLGLYCEROL-3-PHOSPHATE O-ACYLTRANSFERASE ICT1-RELATED"/>
    <property type="match status" value="1"/>
</dbReference>
<feature type="region of interest" description="Disordered" evidence="1">
    <location>
        <begin position="226"/>
        <end position="265"/>
    </location>
</feature>
<dbReference type="InterPro" id="IPR000073">
    <property type="entry name" value="AB_hydrolase_1"/>
</dbReference>
<dbReference type="Pfam" id="PF00561">
    <property type="entry name" value="Abhydrolase_1"/>
    <property type="match status" value="1"/>
</dbReference>
<dbReference type="InterPro" id="IPR029058">
    <property type="entry name" value="AB_hydrolase_fold"/>
</dbReference>
<dbReference type="Proteomes" id="UP000236544">
    <property type="component" value="Unassembled WGS sequence"/>
</dbReference>
<dbReference type="GO" id="GO:0004623">
    <property type="term" value="F:phospholipase A2 activity"/>
    <property type="evidence" value="ECO:0007669"/>
    <property type="project" value="TreeGrafter"/>
</dbReference>
<keyword evidence="4" id="KW-1185">Reference proteome</keyword>
<dbReference type="GO" id="GO:0005743">
    <property type="term" value="C:mitochondrial inner membrane"/>
    <property type="evidence" value="ECO:0007669"/>
    <property type="project" value="TreeGrafter"/>
</dbReference>
<dbReference type="OrthoDB" id="7457040at2759"/>
<evidence type="ECO:0000313" key="4">
    <source>
        <dbReference type="Proteomes" id="UP000236544"/>
    </source>
</evidence>
<accession>A0A0P1KX48</accession>
<dbReference type="SUPFAM" id="SSF53474">
    <property type="entry name" value="alpha/beta-Hydrolases"/>
    <property type="match status" value="1"/>
</dbReference>
<organism evidence="3 4">
    <name type="scientific">Lachancea quebecensis</name>
    <dbReference type="NCBI Taxonomy" id="1654605"/>
    <lineage>
        <taxon>Eukaryota</taxon>
        <taxon>Fungi</taxon>
        <taxon>Dikarya</taxon>
        <taxon>Ascomycota</taxon>
        <taxon>Saccharomycotina</taxon>
        <taxon>Saccharomycetes</taxon>
        <taxon>Saccharomycetales</taxon>
        <taxon>Saccharomycetaceae</taxon>
        <taxon>Lachancea</taxon>
    </lineage>
</organism>
<evidence type="ECO:0000256" key="1">
    <source>
        <dbReference type="SAM" id="MobiDB-lite"/>
    </source>
</evidence>
<dbReference type="GO" id="GO:0006654">
    <property type="term" value="P:phosphatidic acid biosynthetic process"/>
    <property type="evidence" value="ECO:0007669"/>
    <property type="project" value="TreeGrafter"/>
</dbReference>